<evidence type="ECO:0000256" key="5">
    <source>
        <dbReference type="SAM" id="MobiDB-lite"/>
    </source>
</evidence>
<evidence type="ECO:0000259" key="7">
    <source>
        <dbReference type="Pfam" id="PF08281"/>
    </source>
</evidence>
<dbReference type="CDD" id="cd06171">
    <property type="entry name" value="Sigma70_r4"/>
    <property type="match status" value="1"/>
</dbReference>
<dbReference type="PANTHER" id="PTHR43133">
    <property type="entry name" value="RNA POLYMERASE ECF-TYPE SIGMA FACTO"/>
    <property type="match status" value="1"/>
</dbReference>
<dbReference type="STRING" id="326474.AWB65_02006"/>
<feature type="region of interest" description="Disordered" evidence="5">
    <location>
        <begin position="189"/>
        <end position="217"/>
    </location>
</feature>
<dbReference type="Gene3D" id="1.10.10.10">
    <property type="entry name" value="Winged helix-like DNA-binding domain superfamily/Winged helix DNA-binding domain"/>
    <property type="match status" value="1"/>
</dbReference>
<dbReference type="InterPro" id="IPR039425">
    <property type="entry name" value="RNA_pol_sigma-70-like"/>
</dbReference>
<reference evidence="8" key="1">
    <citation type="submission" date="2016-01" db="EMBL/GenBank/DDBJ databases">
        <authorList>
            <person name="Peeters C."/>
        </authorList>
    </citation>
    <scope>NUCLEOTIDE SEQUENCE [LARGE SCALE GENOMIC DNA]</scope>
    <source>
        <strain evidence="8">LMG 22934</strain>
    </source>
</reference>
<comment type="similarity">
    <text evidence="1">Belongs to the sigma-70 factor family. ECF subfamily.</text>
</comment>
<name>A0A158GHB8_9BURK</name>
<dbReference type="OrthoDB" id="9797134at2"/>
<dbReference type="Pfam" id="PF08281">
    <property type="entry name" value="Sigma70_r4_2"/>
    <property type="match status" value="1"/>
</dbReference>
<dbReference type="InterPro" id="IPR014284">
    <property type="entry name" value="RNA_pol_sigma-70_dom"/>
</dbReference>
<dbReference type="Pfam" id="PF04542">
    <property type="entry name" value="Sigma70_r2"/>
    <property type="match status" value="1"/>
</dbReference>
<dbReference type="InterPro" id="IPR007627">
    <property type="entry name" value="RNA_pol_sigma70_r2"/>
</dbReference>
<evidence type="ECO:0000256" key="2">
    <source>
        <dbReference type="ARBA" id="ARBA00023015"/>
    </source>
</evidence>
<keyword evidence="9" id="KW-1185">Reference proteome</keyword>
<dbReference type="PANTHER" id="PTHR43133:SF25">
    <property type="entry name" value="RNA POLYMERASE SIGMA FACTOR RFAY-RELATED"/>
    <property type="match status" value="1"/>
</dbReference>
<dbReference type="Proteomes" id="UP000054977">
    <property type="component" value="Unassembled WGS sequence"/>
</dbReference>
<dbReference type="GO" id="GO:0006352">
    <property type="term" value="P:DNA-templated transcription initiation"/>
    <property type="evidence" value="ECO:0007669"/>
    <property type="project" value="InterPro"/>
</dbReference>
<keyword evidence="4" id="KW-0804">Transcription</keyword>
<dbReference type="GO" id="GO:0003677">
    <property type="term" value="F:DNA binding"/>
    <property type="evidence" value="ECO:0007669"/>
    <property type="project" value="InterPro"/>
</dbReference>
<dbReference type="InterPro" id="IPR013324">
    <property type="entry name" value="RNA_pol_sigma_r3/r4-like"/>
</dbReference>
<proteinExistence type="inferred from homology"/>
<dbReference type="InterPro" id="IPR013249">
    <property type="entry name" value="RNA_pol_sigma70_r4_t2"/>
</dbReference>
<gene>
    <name evidence="8" type="ORF">AWB65_02006</name>
</gene>
<evidence type="ECO:0000256" key="1">
    <source>
        <dbReference type="ARBA" id="ARBA00010641"/>
    </source>
</evidence>
<feature type="domain" description="RNA polymerase sigma-70 region 2" evidence="6">
    <location>
        <begin position="24"/>
        <end position="87"/>
    </location>
</feature>
<evidence type="ECO:0000259" key="6">
    <source>
        <dbReference type="Pfam" id="PF04542"/>
    </source>
</evidence>
<dbReference type="AlphaFoldDB" id="A0A158GHB8"/>
<evidence type="ECO:0000256" key="3">
    <source>
        <dbReference type="ARBA" id="ARBA00023082"/>
    </source>
</evidence>
<dbReference type="NCBIfam" id="TIGR02937">
    <property type="entry name" value="sigma70-ECF"/>
    <property type="match status" value="1"/>
</dbReference>
<protein>
    <submittedName>
        <fullName evidence="8">RNA polymerase sigma factor</fullName>
    </submittedName>
</protein>
<dbReference type="RefSeq" id="WP_087667007.1">
    <property type="nucleotide sequence ID" value="NZ_FCNW02000007.1"/>
</dbReference>
<accession>A0A158GHB8</accession>
<dbReference type="InterPro" id="IPR013325">
    <property type="entry name" value="RNA_pol_sigma_r2"/>
</dbReference>
<sequence>MWHQKSAQEKDAKPARFEAALLPHIDAAYNLARWLTGSPSDADDVVQEAFLRAFRFFDGFEGEEAANARAWLLRIVRNTWFTEWRRRLHKADSVSYDDELHTDDSLPGWIDESGNDPETLAVRRDEIHLIHRALEALPVAYREVLVLRELEDMSYRDVAAVIGVPIGTVMSRLSRARPLLAAAVRAAQGAAGERPGVRLVKKPSAGSAESGESRNGQ</sequence>
<feature type="domain" description="RNA polymerase sigma factor 70 region 4 type 2" evidence="7">
    <location>
        <begin position="129"/>
        <end position="177"/>
    </location>
</feature>
<dbReference type="InterPro" id="IPR036388">
    <property type="entry name" value="WH-like_DNA-bd_sf"/>
</dbReference>
<dbReference type="Gene3D" id="1.10.1740.10">
    <property type="match status" value="1"/>
</dbReference>
<organism evidence="8 9">
    <name type="scientific">Caballeronia humi</name>
    <dbReference type="NCBI Taxonomy" id="326474"/>
    <lineage>
        <taxon>Bacteria</taxon>
        <taxon>Pseudomonadati</taxon>
        <taxon>Pseudomonadota</taxon>
        <taxon>Betaproteobacteria</taxon>
        <taxon>Burkholderiales</taxon>
        <taxon>Burkholderiaceae</taxon>
        <taxon>Caballeronia</taxon>
    </lineage>
</organism>
<keyword evidence="3" id="KW-0731">Sigma factor</keyword>
<dbReference type="NCBIfam" id="NF009185">
    <property type="entry name" value="PRK12533.1"/>
    <property type="match status" value="1"/>
</dbReference>
<dbReference type="EMBL" id="FCNW02000007">
    <property type="protein sequence ID" value="SAL31504.1"/>
    <property type="molecule type" value="Genomic_DNA"/>
</dbReference>
<evidence type="ECO:0000313" key="8">
    <source>
        <dbReference type="EMBL" id="SAL31504.1"/>
    </source>
</evidence>
<evidence type="ECO:0000256" key="4">
    <source>
        <dbReference type="ARBA" id="ARBA00023163"/>
    </source>
</evidence>
<dbReference type="SUPFAM" id="SSF88946">
    <property type="entry name" value="Sigma2 domain of RNA polymerase sigma factors"/>
    <property type="match status" value="1"/>
</dbReference>
<keyword evidence="2" id="KW-0805">Transcription regulation</keyword>
<dbReference type="SUPFAM" id="SSF88659">
    <property type="entry name" value="Sigma3 and sigma4 domains of RNA polymerase sigma factors"/>
    <property type="match status" value="1"/>
</dbReference>
<comment type="caution">
    <text evidence="8">The sequence shown here is derived from an EMBL/GenBank/DDBJ whole genome shotgun (WGS) entry which is preliminary data.</text>
</comment>
<evidence type="ECO:0000313" key="9">
    <source>
        <dbReference type="Proteomes" id="UP000054977"/>
    </source>
</evidence>
<dbReference type="GO" id="GO:0016987">
    <property type="term" value="F:sigma factor activity"/>
    <property type="evidence" value="ECO:0007669"/>
    <property type="project" value="UniProtKB-KW"/>
</dbReference>